<dbReference type="Pfam" id="PF13560">
    <property type="entry name" value="HTH_31"/>
    <property type="match status" value="1"/>
</dbReference>
<evidence type="ECO:0000313" key="2">
    <source>
        <dbReference type="EMBL" id="GAA1837663.1"/>
    </source>
</evidence>
<gene>
    <name evidence="2" type="ORF">GCM10009836_15460</name>
</gene>
<dbReference type="Gene3D" id="1.10.260.40">
    <property type="entry name" value="lambda repressor-like DNA-binding domains"/>
    <property type="match status" value="1"/>
</dbReference>
<proteinExistence type="predicted"/>
<keyword evidence="3" id="KW-1185">Reference proteome</keyword>
<dbReference type="EMBL" id="BAAAQK010000004">
    <property type="protein sequence ID" value="GAA1837663.1"/>
    <property type="molecule type" value="Genomic_DNA"/>
</dbReference>
<dbReference type="InterPro" id="IPR043917">
    <property type="entry name" value="DUF5753"/>
</dbReference>
<dbReference type="Proteomes" id="UP001500449">
    <property type="component" value="Unassembled WGS sequence"/>
</dbReference>
<dbReference type="SUPFAM" id="SSF47413">
    <property type="entry name" value="lambda repressor-like DNA-binding domains"/>
    <property type="match status" value="1"/>
</dbReference>
<reference evidence="2 3" key="1">
    <citation type="journal article" date="2019" name="Int. J. Syst. Evol. Microbiol.">
        <title>The Global Catalogue of Microorganisms (GCM) 10K type strain sequencing project: providing services to taxonomists for standard genome sequencing and annotation.</title>
        <authorList>
            <consortium name="The Broad Institute Genomics Platform"/>
            <consortium name="The Broad Institute Genome Sequencing Center for Infectious Disease"/>
            <person name="Wu L."/>
            <person name="Ma J."/>
        </authorList>
    </citation>
    <scope>NUCLEOTIDE SEQUENCE [LARGE SCALE GENOMIC DNA]</scope>
    <source>
        <strain evidence="2 3">JCM 16009</strain>
    </source>
</reference>
<dbReference type="InterPro" id="IPR010982">
    <property type="entry name" value="Lambda_DNA-bd_dom_sf"/>
</dbReference>
<dbReference type="InterPro" id="IPR001387">
    <property type="entry name" value="Cro/C1-type_HTH"/>
</dbReference>
<feature type="domain" description="HTH cro/C1-type" evidence="1">
    <location>
        <begin position="26"/>
        <end position="78"/>
    </location>
</feature>
<accession>A0ABN2MSU3</accession>
<name>A0ABN2MSU3_9PSEU</name>
<protein>
    <submittedName>
        <fullName evidence="2">Helix-turn-helix transcriptional regulator</fullName>
    </submittedName>
</protein>
<comment type="caution">
    <text evidence="2">The sequence shown here is derived from an EMBL/GenBank/DDBJ whole genome shotgun (WGS) entry which is preliminary data.</text>
</comment>
<sequence length="293" mass="32570">MGAMAGMPGSTGPLIPRRRLGAEFRRLREARGEQLKDTAKKLMFSTSKLSRIETGVAEPQPRDLRDLLVYFGLTGTPHGADLERWAAEATEKPWWVVAGFDMPTRLEQYLAYESPATIIEEYSSNFIPGPLQTEDYATAVLRGLLPDLEPGEIAHQVALRRARRQYLDARSAPPQLVFAFPEEVLRRTVGSHAVMRAQITALLDETDERLALHVIPYSAGVYRALDASCTLFGYAAPDAPMVALSSAWTLEFTDGADVVATLRGRFDDLSDHWLDRAQTRAFLQEIHDSLPTS</sequence>
<evidence type="ECO:0000313" key="3">
    <source>
        <dbReference type="Proteomes" id="UP001500449"/>
    </source>
</evidence>
<organism evidence="2 3">
    <name type="scientific">Pseudonocardia ailaonensis</name>
    <dbReference type="NCBI Taxonomy" id="367279"/>
    <lineage>
        <taxon>Bacteria</taxon>
        <taxon>Bacillati</taxon>
        <taxon>Actinomycetota</taxon>
        <taxon>Actinomycetes</taxon>
        <taxon>Pseudonocardiales</taxon>
        <taxon>Pseudonocardiaceae</taxon>
        <taxon>Pseudonocardia</taxon>
    </lineage>
</organism>
<dbReference type="CDD" id="cd00093">
    <property type="entry name" value="HTH_XRE"/>
    <property type="match status" value="1"/>
</dbReference>
<evidence type="ECO:0000259" key="1">
    <source>
        <dbReference type="SMART" id="SM00530"/>
    </source>
</evidence>
<dbReference type="Pfam" id="PF19054">
    <property type="entry name" value="DUF5753"/>
    <property type="match status" value="1"/>
</dbReference>
<dbReference type="SMART" id="SM00530">
    <property type="entry name" value="HTH_XRE"/>
    <property type="match status" value="1"/>
</dbReference>